<keyword evidence="4" id="KW-1185">Reference proteome</keyword>
<proteinExistence type="inferred from homology"/>
<dbReference type="PROSITE" id="PS00141">
    <property type="entry name" value="ASP_PROTEASE"/>
    <property type="match status" value="1"/>
</dbReference>
<dbReference type="InterPro" id="IPR001969">
    <property type="entry name" value="Aspartic_peptidase_AS"/>
</dbReference>
<accession>A0AAD4ZUF3</accession>
<dbReference type="AlphaFoldDB" id="A0AAD4ZUF3"/>
<evidence type="ECO:0000313" key="3">
    <source>
        <dbReference type="EMBL" id="KAI5354374.1"/>
    </source>
</evidence>
<dbReference type="PANTHER" id="PTHR13683:SF817">
    <property type="entry name" value="OS07G0592200 PROTEIN"/>
    <property type="match status" value="1"/>
</dbReference>
<organism evidence="3 4">
    <name type="scientific">Prunus dulcis</name>
    <name type="common">Almond</name>
    <name type="synonym">Amygdalus dulcis</name>
    <dbReference type="NCBI Taxonomy" id="3755"/>
    <lineage>
        <taxon>Eukaryota</taxon>
        <taxon>Viridiplantae</taxon>
        <taxon>Streptophyta</taxon>
        <taxon>Embryophyta</taxon>
        <taxon>Tracheophyta</taxon>
        <taxon>Spermatophyta</taxon>
        <taxon>Magnoliopsida</taxon>
        <taxon>eudicotyledons</taxon>
        <taxon>Gunneridae</taxon>
        <taxon>Pentapetalae</taxon>
        <taxon>rosids</taxon>
        <taxon>fabids</taxon>
        <taxon>Rosales</taxon>
        <taxon>Rosaceae</taxon>
        <taxon>Amygdaloideae</taxon>
        <taxon>Amygdaleae</taxon>
        <taxon>Prunus</taxon>
    </lineage>
</organism>
<dbReference type="GO" id="GO:0006508">
    <property type="term" value="P:proteolysis"/>
    <property type="evidence" value="ECO:0007669"/>
    <property type="project" value="InterPro"/>
</dbReference>
<comment type="similarity">
    <text evidence="1">Belongs to the peptidase A1 family.</text>
</comment>
<comment type="caution">
    <text evidence="3">The sequence shown here is derived from an EMBL/GenBank/DDBJ whole genome shotgun (WGS) entry which is preliminary data.</text>
</comment>
<dbReference type="Proteomes" id="UP001054821">
    <property type="component" value="Chromosome 1"/>
</dbReference>
<sequence>MPERPEALIKVYKHFKEENKNEKQSSVLQFSHSVIVASHGADLAPSHLRRRIVSHHRRAFEGRRLQRSEPNAHIRLYDDLANGYYSTRVWIGTPPQKFALIVDTGSSVTSVPCSDCQRCGSHQDPRFQPNSSSTYQLVKCNAKSKGTYKSQYDEESSSIFVLAEDVISFGNETELVPGRAVFGCENVETGYLYSQHADGILGLGRDPEGPHDMVFLHSDPYCSPYYNIELKEIYVAADPLKLNPKDSIMREMHFVKQIPGPDPKYHCFAGVGRDVTQLHKFFPPVDMHTNVSGAYCLGILESKDSTTILGGIVTRNTPSMMLHLGYVFTTKVSLCY</sequence>
<reference evidence="3 4" key="1">
    <citation type="journal article" date="2022" name="G3 (Bethesda)">
        <title>Whole-genome sequence and methylome profiling of the almond [Prunus dulcis (Mill.) D.A. Webb] cultivar 'Nonpareil'.</title>
        <authorList>
            <person name="D'Amico-Willman K.M."/>
            <person name="Ouma W.Z."/>
            <person name="Meulia T."/>
            <person name="Sideli G.M."/>
            <person name="Gradziel T.M."/>
            <person name="Fresnedo-Ramirez J."/>
        </authorList>
    </citation>
    <scope>NUCLEOTIDE SEQUENCE [LARGE SCALE GENOMIC DNA]</scope>
    <source>
        <strain evidence="3">Clone GOH B32 T37-40</strain>
    </source>
</reference>
<dbReference type="PROSITE" id="PS51767">
    <property type="entry name" value="PEPTIDASE_A1"/>
    <property type="match status" value="1"/>
</dbReference>
<dbReference type="GO" id="GO:0004190">
    <property type="term" value="F:aspartic-type endopeptidase activity"/>
    <property type="evidence" value="ECO:0007669"/>
    <property type="project" value="InterPro"/>
</dbReference>
<evidence type="ECO:0000259" key="2">
    <source>
        <dbReference type="PROSITE" id="PS51767"/>
    </source>
</evidence>
<gene>
    <name evidence="3" type="ORF">L3X38_007269</name>
</gene>
<dbReference type="InterPro" id="IPR021109">
    <property type="entry name" value="Peptidase_aspartic_dom_sf"/>
</dbReference>
<dbReference type="PANTHER" id="PTHR13683">
    <property type="entry name" value="ASPARTYL PROTEASES"/>
    <property type="match status" value="1"/>
</dbReference>
<dbReference type="InterPro" id="IPR033121">
    <property type="entry name" value="PEPTIDASE_A1"/>
</dbReference>
<dbReference type="SUPFAM" id="SSF50630">
    <property type="entry name" value="Acid proteases"/>
    <property type="match status" value="1"/>
</dbReference>
<dbReference type="EMBL" id="JAJFAZ020000001">
    <property type="protein sequence ID" value="KAI5354374.1"/>
    <property type="molecule type" value="Genomic_DNA"/>
</dbReference>
<feature type="domain" description="Peptidase A1" evidence="2">
    <location>
        <begin position="85"/>
        <end position="336"/>
    </location>
</feature>
<dbReference type="Gene3D" id="2.40.70.10">
    <property type="entry name" value="Acid Proteases"/>
    <property type="match status" value="1"/>
</dbReference>
<name>A0AAD4ZUF3_PRUDU</name>
<dbReference type="InterPro" id="IPR032861">
    <property type="entry name" value="TAXi_N"/>
</dbReference>
<protein>
    <recommendedName>
        <fullName evidence="2">Peptidase A1 domain-containing protein</fullName>
    </recommendedName>
</protein>
<dbReference type="InterPro" id="IPR001461">
    <property type="entry name" value="Aspartic_peptidase_A1"/>
</dbReference>
<evidence type="ECO:0000256" key="1">
    <source>
        <dbReference type="ARBA" id="ARBA00007447"/>
    </source>
</evidence>
<evidence type="ECO:0000313" key="4">
    <source>
        <dbReference type="Proteomes" id="UP001054821"/>
    </source>
</evidence>
<dbReference type="Pfam" id="PF14543">
    <property type="entry name" value="TAXi_N"/>
    <property type="match status" value="1"/>
</dbReference>